<gene>
    <name evidence="1" type="ORF">XH99_20255</name>
</gene>
<accession>A0A4V1L1U1</accession>
<sequence length="330" mass="35380">MRRRQFIGLIWGAGASLPLRALAQQRERTRHIGVLMHLSADDPEGQSRVVAFLQGLQEAGWAVGRNVSVDVRWAAADIEVMKRAATELVARQPDLLFTSSTPAAAAMLEATRTIPVVFVLVADPVGTGLIASLPRPGGNMTGFAPIVPSLGGKWAELIKEIAPSVRRITMLFNPLSATFIESYADTFKKAASSLGVEAKLAPVENMDAIEAQVTGEAGKTDGALVIIPDAFTELHRAEIISLTVRHRVPAINWSRSFAEGGGLISYGPNLVEEYRRGATYADRILKGAKASELPVQTPIKFELVVNTKSAKSLGLVVPSALLARADEVIE</sequence>
<dbReference type="RefSeq" id="WP_128919691.1">
    <property type="nucleotide sequence ID" value="NZ_LBJC01000027.1"/>
</dbReference>
<dbReference type="PANTHER" id="PTHR35271:SF1">
    <property type="entry name" value="ABC TRANSPORTER, SUBSTRATE-BINDING LIPOPROTEIN"/>
    <property type="match status" value="1"/>
</dbReference>
<dbReference type="PANTHER" id="PTHR35271">
    <property type="entry name" value="ABC TRANSPORTER, SUBSTRATE-BINDING LIPOPROTEIN-RELATED"/>
    <property type="match status" value="1"/>
</dbReference>
<dbReference type="Pfam" id="PF04392">
    <property type="entry name" value="ABC_sub_bind"/>
    <property type="match status" value="1"/>
</dbReference>
<name>A0A4V1L1U1_9BRAD</name>
<dbReference type="InterPro" id="IPR007487">
    <property type="entry name" value="ABC_transpt-TYRBP-like"/>
</dbReference>
<comment type="caution">
    <text evidence="1">The sequence shown here is derived from an EMBL/GenBank/DDBJ whole genome shotgun (WGS) entry which is preliminary data.</text>
</comment>
<dbReference type="CDD" id="cd06325">
    <property type="entry name" value="PBP1_ABC_unchar_transporter"/>
    <property type="match status" value="1"/>
</dbReference>
<keyword evidence="2" id="KW-1185">Reference proteome</keyword>
<dbReference type="Gene3D" id="3.40.50.2300">
    <property type="match status" value="2"/>
</dbReference>
<dbReference type="SUPFAM" id="SSF53822">
    <property type="entry name" value="Periplasmic binding protein-like I"/>
    <property type="match status" value="1"/>
</dbReference>
<dbReference type="EMBL" id="LBJQ01000082">
    <property type="protein sequence ID" value="RXH26284.1"/>
    <property type="molecule type" value="Genomic_DNA"/>
</dbReference>
<dbReference type="Proteomes" id="UP000289546">
    <property type="component" value="Unassembled WGS sequence"/>
</dbReference>
<proteinExistence type="predicted"/>
<evidence type="ECO:0000313" key="1">
    <source>
        <dbReference type="EMBL" id="RXH26284.1"/>
    </source>
</evidence>
<dbReference type="AlphaFoldDB" id="A0A4V1L1U1"/>
<dbReference type="InterPro" id="IPR028082">
    <property type="entry name" value="Peripla_BP_I"/>
</dbReference>
<organism evidence="1 2">
    <name type="scientific">Bradyrhizobium nanningense</name>
    <dbReference type="NCBI Taxonomy" id="1325118"/>
    <lineage>
        <taxon>Bacteria</taxon>
        <taxon>Pseudomonadati</taxon>
        <taxon>Pseudomonadota</taxon>
        <taxon>Alphaproteobacteria</taxon>
        <taxon>Hyphomicrobiales</taxon>
        <taxon>Nitrobacteraceae</taxon>
        <taxon>Bradyrhizobium</taxon>
    </lineage>
</organism>
<evidence type="ECO:0000313" key="2">
    <source>
        <dbReference type="Proteomes" id="UP000289546"/>
    </source>
</evidence>
<reference evidence="1 2" key="1">
    <citation type="submission" date="2015-04" db="EMBL/GenBank/DDBJ databases">
        <title>Comparative genomics of rhizobia nodulating Arachis hypogaea in China.</title>
        <authorList>
            <person name="Li Y."/>
        </authorList>
    </citation>
    <scope>NUCLEOTIDE SEQUENCE [LARGE SCALE GENOMIC DNA]</scope>
    <source>
        <strain evidence="1 2">CCBAU 51757</strain>
    </source>
</reference>
<evidence type="ECO:0008006" key="3">
    <source>
        <dbReference type="Google" id="ProtNLM"/>
    </source>
</evidence>
<dbReference type="OrthoDB" id="9776955at2"/>
<protein>
    <recommendedName>
        <fullName evidence="3">ABC transporter substrate-binding protein</fullName>
    </recommendedName>
</protein>